<name>A0A8H6WT45_9AGAR</name>
<gene>
    <name evidence="2" type="ORF">MVEN_02599600</name>
</gene>
<protein>
    <submittedName>
        <fullName evidence="2">F-box domain-containing protein</fullName>
    </submittedName>
</protein>
<organism evidence="2 3">
    <name type="scientific">Mycena venus</name>
    <dbReference type="NCBI Taxonomy" id="2733690"/>
    <lineage>
        <taxon>Eukaryota</taxon>
        <taxon>Fungi</taxon>
        <taxon>Dikarya</taxon>
        <taxon>Basidiomycota</taxon>
        <taxon>Agaricomycotina</taxon>
        <taxon>Agaricomycetes</taxon>
        <taxon>Agaricomycetidae</taxon>
        <taxon>Agaricales</taxon>
        <taxon>Marasmiineae</taxon>
        <taxon>Mycenaceae</taxon>
        <taxon>Mycena</taxon>
    </lineage>
</organism>
<dbReference type="OrthoDB" id="3020879at2759"/>
<dbReference type="EMBL" id="JACAZI010000041">
    <property type="protein sequence ID" value="KAF7326628.1"/>
    <property type="molecule type" value="Genomic_DNA"/>
</dbReference>
<evidence type="ECO:0000313" key="2">
    <source>
        <dbReference type="EMBL" id="KAF7326628.1"/>
    </source>
</evidence>
<evidence type="ECO:0000313" key="3">
    <source>
        <dbReference type="Proteomes" id="UP000620124"/>
    </source>
</evidence>
<feature type="region of interest" description="Disordered" evidence="1">
    <location>
        <begin position="1"/>
        <end position="20"/>
    </location>
</feature>
<dbReference type="Proteomes" id="UP000620124">
    <property type="component" value="Unassembled WGS sequence"/>
</dbReference>
<proteinExistence type="predicted"/>
<reference evidence="2" key="1">
    <citation type="submission" date="2020-05" db="EMBL/GenBank/DDBJ databases">
        <title>Mycena genomes resolve the evolution of fungal bioluminescence.</title>
        <authorList>
            <person name="Tsai I.J."/>
        </authorList>
    </citation>
    <scope>NUCLEOTIDE SEQUENCE</scope>
    <source>
        <strain evidence="2">CCC161011</strain>
    </source>
</reference>
<accession>A0A8H6WT45</accession>
<dbReference type="Gene3D" id="1.20.1280.50">
    <property type="match status" value="1"/>
</dbReference>
<sequence>MGRNPNQAQLTAGKSSQAHTQFSSYPPEVLSEIFIQCLPTYSAAPAAARAPMLLTTICKDWREIALSTPHLWSTFILSVDLVKTKDGCSLIRLFDTWLARGGTCPLTMVINGVSSGLRAEHSLPASFISALSRSSSRWHDVNLMLPLADFYRLQANEGLPQLRRLSIKATANTAPLEESESPFPPLNLFSHAPLLEDVSLEYGFILSNVTLPLHQLTYFDSRASTTVIAHYLEVFRKALGLIEIRLDVHNVERWGLSVPVQSNVKSINLRSSLMGENTSLNVLDSLTCPELETLVISGLIPMLSEPLLRFLPRSSPPAAQPFH</sequence>
<dbReference type="AlphaFoldDB" id="A0A8H6WT45"/>
<evidence type="ECO:0000256" key="1">
    <source>
        <dbReference type="SAM" id="MobiDB-lite"/>
    </source>
</evidence>
<keyword evidence="3" id="KW-1185">Reference proteome</keyword>
<comment type="caution">
    <text evidence="2">The sequence shown here is derived from an EMBL/GenBank/DDBJ whole genome shotgun (WGS) entry which is preliminary data.</text>
</comment>